<evidence type="ECO:0000259" key="1">
    <source>
        <dbReference type="PROSITE" id="PS50238"/>
    </source>
</evidence>
<dbReference type="InterPro" id="IPR000198">
    <property type="entry name" value="RhoGAP_dom"/>
</dbReference>
<dbReference type="Proteomes" id="UP000828390">
    <property type="component" value="Unassembled WGS sequence"/>
</dbReference>
<accession>A0A9D4NGU6</accession>
<dbReference type="GO" id="GO:0007165">
    <property type="term" value="P:signal transduction"/>
    <property type="evidence" value="ECO:0007669"/>
    <property type="project" value="InterPro"/>
</dbReference>
<dbReference type="InterPro" id="IPR008936">
    <property type="entry name" value="Rho_GTPase_activation_prot"/>
</dbReference>
<sequence>MQAKNLAIVFGPTLIRKADDNMVAMVTDMSDHCKIIESIILHVCTVLKLI</sequence>
<dbReference type="PROSITE" id="PS50238">
    <property type="entry name" value="RHOGAP"/>
    <property type="match status" value="1"/>
</dbReference>
<protein>
    <recommendedName>
        <fullName evidence="1">Rho-GAP domain-containing protein</fullName>
    </recommendedName>
</protein>
<dbReference type="Gene3D" id="1.10.555.10">
    <property type="entry name" value="Rho GTPase activation protein"/>
    <property type="match status" value="1"/>
</dbReference>
<organism evidence="2 3">
    <name type="scientific">Dreissena polymorpha</name>
    <name type="common">Zebra mussel</name>
    <name type="synonym">Mytilus polymorpha</name>
    <dbReference type="NCBI Taxonomy" id="45954"/>
    <lineage>
        <taxon>Eukaryota</taxon>
        <taxon>Metazoa</taxon>
        <taxon>Spiralia</taxon>
        <taxon>Lophotrochozoa</taxon>
        <taxon>Mollusca</taxon>
        <taxon>Bivalvia</taxon>
        <taxon>Autobranchia</taxon>
        <taxon>Heteroconchia</taxon>
        <taxon>Euheterodonta</taxon>
        <taxon>Imparidentia</taxon>
        <taxon>Neoheterodontei</taxon>
        <taxon>Myida</taxon>
        <taxon>Dreissenoidea</taxon>
        <taxon>Dreissenidae</taxon>
        <taxon>Dreissena</taxon>
    </lineage>
</organism>
<dbReference type="PANTHER" id="PTHR23175:SF23">
    <property type="entry name" value="PDZ DOMAIN-CONTAINING PROTEIN"/>
    <property type="match status" value="1"/>
</dbReference>
<evidence type="ECO:0000313" key="2">
    <source>
        <dbReference type="EMBL" id="KAH3894383.1"/>
    </source>
</evidence>
<reference evidence="2" key="2">
    <citation type="submission" date="2020-11" db="EMBL/GenBank/DDBJ databases">
        <authorList>
            <person name="McCartney M.A."/>
            <person name="Auch B."/>
            <person name="Kono T."/>
            <person name="Mallez S."/>
            <person name="Becker A."/>
            <person name="Gohl D.M."/>
            <person name="Silverstein K.A.T."/>
            <person name="Koren S."/>
            <person name="Bechman K.B."/>
            <person name="Herman A."/>
            <person name="Abrahante J.E."/>
            <person name="Garbe J."/>
        </authorList>
    </citation>
    <scope>NUCLEOTIDE SEQUENCE</scope>
    <source>
        <strain evidence="2">Duluth1</strain>
        <tissue evidence="2">Whole animal</tissue>
    </source>
</reference>
<proteinExistence type="predicted"/>
<dbReference type="SUPFAM" id="SSF48350">
    <property type="entry name" value="GTPase activation domain, GAP"/>
    <property type="match status" value="1"/>
</dbReference>
<name>A0A9D4NGU6_DREPO</name>
<evidence type="ECO:0000313" key="3">
    <source>
        <dbReference type="Proteomes" id="UP000828390"/>
    </source>
</evidence>
<dbReference type="AlphaFoldDB" id="A0A9D4NGU6"/>
<dbReference type="EMBL" id="JAIWYP010000001">
    <property type="protein sequence ID" value="KAH3894383.1"/>
    <property type="molecule type" value="Genomic_DNA"/>
</dbReference>
<reference evidence="2" key="1">
    <citation type="journal article" date="2019" name="bioRxiv">
        <title>The Genome of the Zebra Mussel, Dreissena polymorpha: A Resource for Invasive Species Research.</title>
        <authorList>
            <person name="McCartney M.A."/>
            <person name="Auch B."/>
            <person name="Kono T."/>
            <person name="Mallez S."/>
            <person name="Zhang Y."/>
            <person name="Obille A."/>
            <person name="Becker A."/>
            <person name="Abrahante J.E."/>
            <person name="Garbe J."/>
            <person name="Badalamenti J.P."/>
            <person name="Herman A."/>
            <person name="Mangelson H."/>
            <person name="Liachko I."/>
            <person name="Sullivan S."/>
            <person name="Sone E.D."/>
            <person name="Koren S."/>
            <person name="Silverstein K.A.T."/>
            <person name="Beckman K.B."/>
            <person name="Gohl D.M."/>
        </authorList>
    </citation>
    <scope>NUCLEOTIDE SEQUENCE</scope>
    <source>
        <strain evidence="2">Duluth1</strain>
        <tissue evidence="2">Whole animal</tissue>
    </source>
</reference>
<gene>
    <name evidence="2" type="ORF">DPMN_018540</name>
</gene>
<keyword evidence="3" id="KW-1185">Reference proteome</keyword>
<feature type="domain" description="Rho-GAP" evidence="1">
    <location>
        <begin position="1"/>
        <end position="47"/>
    </location>
</feature>
<comment type="caution">
    <text evidence="2">The sequence shown here is derived from an EMBL/GenBank/DDBJ whole genome shotgun (WGS) entry which is preliminary data.</text>
</comment>
<dbReference type="PANTHER" id="PTHR23175">
    <property type="entry name" value="PDZ DOMAIN-CONTAINING PROTEIN"/>
    <property type="match status" value="1"/>
</dbReference>